<gene>
    <name evidence="7" type="ORF">Pmani_005504</name>
</gene>
<dbReference type="Proteomes" id="UP001292094">
    <property type="component" value="Unassembled WGS sequence"/>
</dbReference>
<dbReference type="AlphaFoldDB" id="A0AAE1UHG4"/>
<dbReference type="FunFam" id="3.30.390.110:FF:000001">
    <property type="entry name" value="Protein MAK16 homolog"/>
    <property type="match status" value="1"/>
</dbReference>
<feature type="region of interest" description="Disordered" evidence="5">
    <location>
        <begin position="185"/>
        <end position="322"/>
    </location>
</feature>
<dbReference type="Pfam" id="PF01778">
    <property type="entry name" value="Ribosomal_L28e"/>
    <property type="match status" value="1"/>
</dbReference>
<comment type="subcellular location">
    <subcellularLocation>
        <location evidence="1">Nucleus</location>
    </subcellularLocation>
</comment>
<evidence type="ECO:0000256" key="3">
    <source>
        <dbReference type="ARBA" id="ARBA00023242"/>
    </source>
</evidence>
<dbReference type="Gene3D" id="3.30.390.110">
    <property type="match status" value="1"/>
</dbReference>
<evidence type="ECO:0000256" key="4">
    <source>
        <dbReference type="PIRNR" id="PIRNR003352"/>
    </source>
</evidence>
<feature type="compositionally biased region" description="Acidic residues" evidence="5">
    <location>
        <begin position="273"/>
        <end position="282"/>
    </location>
</feature>
<accession>A0AAE1UHG4</accession>
<sequence>MQCDDVVWGILSKRFCSYMLKTKTQTFCRNEYNLTGLCNRKSCPLANSQYATVREESGIIYLYIRTAERVYFPIRQWEKVKLSRNFVKALQQIDENLVFWPKYYRQKCRQRLLKITQYLTRMRKLKLRGQKKIIPLQKRNEVRTRRKEEKALIAARLDNAIEKQLLQRLKDGTYERIYNFPTEAFDVNVDEESEEESEFEEEAEEERGEEVETDEDVEAQLEREVVAEEQQEMETSDDDSDAEREFVGDFEESDEDDIDLEDAANAVNKGADIDLDSEDGENDASNSRMMDDDEEYDIENIANKSGVLDDSDDGDDEDEAPKLLRAKKKKAVAKVIKKRGKAKLEVEYEAEETLPKVKITS</sequence>
<dbReference type="Pfam" id="PF04874">
    <property type="entry name" value="Mak16"/>
    <property type="match status" value="1"/>
</dbReference>
<dbReference type="EMBL" id="JAWZYT010000409">
    <property type="protein sequence ID" value="KAK4323867.1"/>
    <property type="molecule type" value="Genomic_DNA"/>
</dbReference>
<dbReference type="GO" id="GO:0030687">
    <property type="term" value="C:preribosome, large subunit precursor"/>
    <property type="evidence" value="ECO:0007669"/>
    <property type="project" value="TreeGrafter"/>
</dbReference>
<feature type="compositionally biased region" description="Acidic residues" evidence="5">
    <location>
        <begin position="227"/>
        <end position="262"/>
    </location>
</feature>
<comment type="caution">
    <text evidence="7">The sequence shown here is derived from an EMBL/GenBank/DDBJ whole genome shotgun (WGS) entry which is preliminary data.</text>
</comment>
<feature type="compositionally biased region" description="Acidic residues" evidence="5">
    <location>
        <begin position="188"/>
        <end position="219"/>
    </location>
</feature>
<dbReference type="InterPro" id="IPR029004">
    <property type="entry name" value="Ribosomal_eL28/Mak16"/>
</dbReference>
<dbReference type="PANTHER" id="PTHR23405">
    <property type="entry name" value="MAINTENANCE OF KILLER 16 MAK16 PROTEIN-RELATED"/>
    <property type="match status" value="1"/>
</dbReference>
<dbReference type="InterPro" id="IPR006958">
    <property type="entry name" value="Mak16"/>
</dbReference>
<evidence type="ECO:0000259" key="6">
    <source>
        <dbReference type="Pfam" id="PF01778"/>
    </source>
</evidence>
<name>A0AAE1UHG4_9EUCA</name>
<evidence type="ECO:0000313" key="8">
    <source>
        <dbReference type="Proteomes" id="UP001292094"/>
    </source>
</evidence>
<dbReference type="GO" id="GO:0005730">
    <property type="term" value="C:nucleolus"/>
    <property type="evidence" value="ECO:0007669"/>
    <property type="project" value="UniProtKB-UniRule"/>
</dbReference>
<dbReference type="GO" id="GO:0000460">
    <property type="term" value="P:maturation of 5.8S rRNA"/>
    <property type="evidence" value="ECO:0007669"/>
    <property type="project" value="TreeGrafter"/>
</dbReference>
<dbReference type="PANTHER" id="PTHR23405:SF4">
    <property type="entry name" value="PROTEIN MAK16 HOMOLOG"/>
    <property type="match status" value="1"/>
</dbReference>
<dbReference type="PIRSF" id="PIRSF003352">
    <property type="entry name" value="MAK16"/>
    <property type="match status" value="1"/>
</dbReference>
<protein>
    <recommendedName>
        <fullName evidence="4">Protein MAK16 homolog</fullName>
    </recommendedName>
</protein>
<organism evidence="7 8">
    <name type="scientific">Petrolisthes manimaculis</name>
    <dbReference type="NCBI Taxonomy" id="1843537"/>
    <lineage>
        <taxon>Eukaryota</taxon>
        <taxon>Metazoa</taxon>
        <taxon>Ecdysozoa</taxon>
        <taxon>Arthropoda</taxon>
        <taxon>Crustacea</taxon>
        <taxon>Multicrustacea</taxon>
        <taxon>Malacostraca</taxon>
        <taxon>Eumalacostraca</taxon>
        <taxon>Eucarida</taxon>
        <taxon>Decapoda</taxon>
        <taxon>Pleocyemata</taxon>
        <taxon>Anomura</taxon>
        <taxon>Galatheoidea</taxon>
        <taxon>Porcellanidae</taxon>
        <taxon>Petrolisthes</taxon>
    </lineage>
</organism>
<evidence type="ECO:0000256" key="5">
    <source>
        <dbReference type="SAM" id="MobiDB-lite"/>
    </source>
</evidence>
<comment type="similarity">
    <text evidence="2 4">Belongs to the MAK16 family.</text>
</comment>
<evidence type="ECO:0000256" key="1">
    <source>
        <dbReference type="ARBA" id="ARBA00004123"/>
    </source>
</evidence>
<feature type="compositionally biased region" description="Acidic residues" evidence="5">
    <location>
        <begin position="309"/>
        <end position="319"/>
    </location>
</feature>
<feature type="domain" description="Ribosomal eL28/Mak16" evidence="6">
    <location>
        <begin position="6"/>
        <end position="118"/>
    </location>
</feature>
<dbReference type="GO" id="GO:0000470">
    <property type="term" value="P:maturation of LSU-rRNA"/>
    <property type="evidence" value="ECO:0007669"/>
    <property type="project" value="TreeGrafter"/>
</dbReference>
<proteinExistence type="inferred from homology"/>
<keyword evidence="3 4" id="KW-0539">Nucleus</keyword>
<evidence type="ECO:0000256" key="2">
    <source>
        <dbReference type="ARBA" id="ARBA00005514"/>
    </source>
</evidence>
<reference evidence="7" key="1">
    <citation type="submission" date="2023-11" db="EMBL/GenBank/DDBJ databases">
        <title>Genome assemblies of two species of porcelain crab, Petrolisthes cinctipes and Petrolisthes manimaculis (Anomura: Porcellanidae).</title>
        <authorList>
            <person name="Angst P."/>
        </authorList>
    </citation>
    <scope>NUCLEOTIDE SEQUENCE</scope>
    <source>
        <strain evidence="7">PB745_02</strain>
        <tissue evidence="7">Gill</tissue>
    </source>
</reference>
<keyword evidence="8" id="KW-1185">Reference proteome</keyword>
<evidence type="ECO:0000313" key="7">
    <source>
        <dbReference type="EMBL" id="KAK4323867.1"/>
    </source>
</evidence>